<dbReference type="Gene3D" id="1.10.10.10">
    <property type="entry name" value="Winged helix-like DNA-binding domain superfamily/Winged helix DNA-binding domain"/>
    <property type="match status" value="1"/>
</dbReference>
<evidence type="ECO:0000256" key="3">
    <source>
        <dbReference type="ARBA" id="ARBA00023163"/>
    </source>
</evidence>
<reference evidence="5 6" key="1">
    <citation type="journal article" date="2014" name="Genome Announc.">
        <title>Draft genome sequences of eight enterohepatic helicobacter species isolated from both laboratory and wild rodents.</title>
        <authorList>
            <person name="Sheh A."/>
            <person name="Shen Z."/>
            <person name="Fox J.G."/>
        </authorList>
    </citation>
    <scope>NUCLEOTIDE SEQUENCE [LARGE SCALE GENOMIC DNA]</scope>
    <source>
        <strain evidence="5 6">ATCC 700114</strain>
    </source>
</reference>
<dbReference type="PROSITE" id="PS00846">
    <property type="entry name" value="HTH_ARSR_1"/>
    <property type="match status" value="1"/>
</dbReference>
<dbReference type="InterPro" id="IPR001845">
    <property type="entry name" value="HTH_ArsR_DNA-bd_dom"/>
</dbReference>
<evidence type="ECO:0000256" key="1">
    <source>
        <dbReference type="ARBA" id="ARBA00023015"/>
    </source>
</evidence>
<evidence type="ECO:0000313" key="5">
    <source>
        <dbReference type="EMBL" id="TLD82526.1"/>
    </source>
</evidence>
<dbReference type="InterPro" id="IPR051081">
    <property type="entry name" value="HTH_MetalResp_TranReg"/>
</dbReference>
<dbReference type="InterPro" id="IPR018334">
    <property type="entry name" value="ArsR_HTH"/>
</dbReference>
<dbReference type="InterPro" id="IPR011991">
    <property type="entry name" value="ArsR-like_HTH"/>
</dbReference>
<dbReference type="PROSITE" id="PS50987">
    <property type="entry name" value="HTH_ARSR_2"/>
    <property type="match status" value="1"/>
</dbReference>
<dbReference type="GO" id="GO:0003677">
    <property type="term" value="F:DNA binding"/>
    <property type="evidence" value="ECO:0007669"/>
    <property type="project" value="UniProtKB-KW"/>
</dbReference>
<comment type="caution">
    <text evidence="5">The sequence shown here is derived from an EMBL/GenBank/DDBJ whole genome shotgun (WGS) entry which is preliminary data.</text>
</comment>
<dbReference type="Pfam" id="PF01022">
    <property type="entry name" value="HTH_5"/>
    <property type="match status" value="1"/>
</dbReference>
<dbReference type="EMBL" id="JRPL02000019">
    <property type="protein sequence ID" value="TLD82526.1"/>
    <property type="molecule type" value="Genomic_DNA"/>
</dbReference>
<evidence type="ECO:0000256" key="2">
    <source>
        <dbReference type="ARBA" id="ARBA00023125"/>
    </source>
</evidence>
<accession>A0A4U8S9C9</accession>
<dbReference type="SMART" id="SM00418">
    <property type="entry name" value="HTH_ARSR"/>
    <property type="match status" value="1"/>
</dbReference>
<evidence type="ECO:0000313" key="6">
    <source>
        <dbReference type="Proteomes" id="UP000029878"/>
    </source>
</evidence>
<evidence type="ECO:0000259" key="4">
    <source>
        <dbReference type="PROSITE" id="PS50987"/>
    </source>
</evidence>
<protein>
    <submittedName>
        <fullName evidence="5">Transcriptional regulator</fullName>
    </submittedName>
</protein>
<dbReference type="PANTHER" id="PTHR33154">
    <property type="entry name" value="TRANSCRIPTIONAL REGULATOR, ARSR FAMILY"/>
    <property type="match status" value="1"/>
</dbReference>
<gene>
    <name evidence="5" type="ORF">LS81_007615</name>
</gene>
<keyword evidence="3" id="KW-0804">Transcription</keyword>
<keyword evidence="1" id="KW-0805">Transcription regulation</keyword>
<organism evidence="5 6">
    <name type="scientific">Helicobacter trogontum</name>
    <dbReference type="NCBI Taxonomy" id="50960"/>
    <lineage>
        <taxon>Bacteria</taxon>
        <taxon>Pseudomonadati</taxon>
        <taxon>Campylobacterota</taxon>
        <taxon>Epsilonproteobacteria</taxon>
        <taxon>Campylobacterales</taxon>
        <taxon>Helicobacteraceae</taxon>
        <taxon>Helicobacter</taxon>
    </lineage>
</organism>
<name>A0A4U8S9C9_9HELI</name>
<sequence length="106" mass="12123">MNNFLHIIGALNDESRVLILAFLDKNGKLCVCDLQISLGMTQSRLSRHLKILKDSGFLSVDRKGTWAYYSIEEELSTFHKQCLEAIKNLRLLLPPLKKTACSKEMR</sequence>
<dbReference type="RefSeq" id="WP_034346633.1">
    <property type="nucleotide sequence ID" value="NZ_FZNG01000032.1"/>
</dbReference>
<dbReference type="PRINTS" id="PR00778">
    <property type="entry name" value="HTHARSR"/>
</dbReference>
<dbReference type="Proteomes" id="UP000029878">
    <property type="component" value="Unassembled WGS sequence"/>
</dbReference>
<dbReference type="OrthoDB" id="9800238at2"/>
<feature type="domain" description="HTH arsR-type" evidence="4">
    <location>
        <begin position="1"/>
        <end position="90"/>
    </location>
</feature>
<keyword evidence="2" id="KW-0238">DNA-binding</keyword>
<dbReference type="SUPFAM" id="SSF46785">
    <property type="entry name" value="Winged helix' DNA-binding domain"/>
    <property type="match status" value="1"/>
</dbReference>
<dbReference type="InterPro" id="IPR036388">
    <property type="entry name" value="WH-like_DNA-bd_sf"/>
</dbReference>
<dbReference type="PANTHER" id="PTHR33154:SF18">
    <property type="entry name" value="ARSENICAL RESISTANCE OPERON REPRESSOR"/>
    <property type="match status" value="1"/>
</dbReference>
<dbReference type="InterPro" id="IPR036390">
    <property type="entry name" value="WH_DNA-bd_sf"/>
</dbReference>
<dbReference type="AlphaFoldDB" id="A0A4U8S9C9"/>
<dbReference type="CDD" id="cd00090">
    <property type="entry name" value="HTH_ARSR"/>
    <property type="match status" value="1"/>
</dbReference>
<dbReference type="GO" id="GO:0003700">
    <property type="term" value="F:DNA-binding transcription factor activity"/>
    <property type="evidence" value="ECO:0007669"/>
    <property type="project" value="InterPro"/>
</dbReference>
<proteinExistence type="predicted"/>
<dbReference type="NCBIfam" id="NF033788">
    <property type="entry name" value="HTH_metalloreg"/>
    <property type="match status" value="1"/>
</dbReference>